<organism evidence="2 3">
    <name type="scientific">Streptomyces longwoodensis</name>
    <dbReference type="NCBI Taxonomy" id="68231"/>
    <lineage>
        <taxon>Bacteria</taxon>
        <taxon>Bacillati</taxon>
        <taxon>Actinomycetota</taxon>
        <taxon>Actinomycetes</taxon>
        <taxon>Kitasatosporales</taxon>
        <taxon>Streptomycetaceae</taxon>
        <taxon>Streptomyces</taxon>
    </lineage>
</organism>
<dbReference type="AlphaFoldDB" id="A0A101QXB6"/>
<protein>
    <submittedName>
        <fullName evidence="2">Uncharacterized protein</fullName>
    </submittedName>
</protein>
<feature type="compositionally biased region" description="Basic and acidic residues" evidence="1">
    <location>
        <begin position="138"/>
        <end position="153"/>
    </location>
</feature>
<gene>
    <name evidence="2" type="ORF">AQJ30_15885</name>
</gene>
<proteinExistence type="predicted"/>
<keyword evidence="3" id="KW-1185">Reference proteome</keyword>
<comment type="caution">
    <text evidence="2">The sequence shown here is derived from an EMBL/GenBank/DDBJ whole genome shotgun (WGS) entry which is preliminary data.</text>
</comment>
<evidence type="ECO:0000313" key="3">
    <source>
        <dbReference type="Proteomes" id="UP000053271"/>
    </source>
</evidence>
<evidence type="ECO:0000313" key="2">
    <source>
        <dbReference type="EMBL" id="KUN37760.1"/>
    </source>
</evidence>
<feature type="region of interest" description="Disordered" evidence="1">
    <location>
        <begin position="65"/>
        <end position="109"/>
    </location>
</feature>
<dbReference type="Pfam" id="PF13560">
    <property type="entry name" value="HTH_31"/>
    <property type="match status" value="1"/>
</dbReference>
<dbReference type="EMBL" id="LMWS01000018">
    <property type="protein sequence ID" value="KUN37760.1"/>
    <property type="molecule type" value="Genomic_DNA"/>
</dbReference>
<feature type="region of interest" description="Disordered" evidence="1">
    <location>
        <begin position="123"/>
        <end position="153"/>
    </location>
</feature>
<name>A0A101QXB6_9ACTN</name>
<dbReference type="STRING" id="68231.AQJ30_15885"/>
<sequence>MLLQQAARRARLSARQAAKRASMSDARWRHIVNGYESVGRGMKIPVTAPAETLARMAQAVGVTSQQLDEAGRPDAAEILNELAPPPPSSDSATHADAGAGGPYGNDPHLDAITALLASLPPEAQDEVLRRLGRTHPSAHPEHAEPAPEQRRTG</sequence>
<evidence type="ECO:0000256" key="1">
    <source>
        <dbReference type="SAM" id="MobiDB-lite"/>
    </source>
</evidence>
<reference evidence="2 3" key="1">
    <citation type="submission" date="2015-10" db="EMBL/GenBank/DDBJ databases">
        <title>Draft genome sequence of Streptomyces longwoodensis DSM 41677, type strain for the species Streptomyces longwoodensis.</title>
        <authorList>
            <person name="Ruckert C."/>
            <person name="Winkler A."/>
            <person name="Kalinowski J."/>
            <person name="Kampfer P."/>
            <person name="Glaeser S."/>
        </authorList>
    </citation>
    <scope>NUCLEOTIDE SEQUENCE [LARGE SCALE GENOMIC DNA]</scope>
    <source>
        <strain evidence="2 3">DSM 41677</strain>
    </source>
</reference>
<accession>A0A101QXB6</accession>
<dbReference type="Proteomes" id="UP000053271">
    <property type="component" value="Unassembled WGS sequence"/>
</dbReference>